<evidence type="ECO:0000313" key="6">
    <source>
        <dbReference type="EMBL" id="CAH1389961.1"/>
    </source>
</evidence>
<dbReference type="InterPro" id="IPR036412">
    <property type="entry name" value="HAD-like_sf"/>
</dbReference>
<dbReference type="PIRSF" id="PIRSF000915">
    <property type="entry name" value="PGP-type_phosphatase"/>
    <property type="match status" value="1"/>
</dbReference>
<name>A0A9P0E9S3_NEZVI</name>
<dbReference type="GO" id="GO:0005737">
    <property type="term" value="C:cytoplasm"/>
    <property type="evidence" value="ECO:0007669"/>
    <property type="project" value="TreeGrafter"/>
</dbReference>
<dbReference type="GO" id="GO:0016791">
    <property type="term" value="F:phosphatase activity"/>
    <property type="evidence" value="ECO:0007669"/>
    <property type="project" value="InterPro"/>
</dbReference>
<comment type="cofactor">
    <cofactor evidence="5">
        <name>Mg(2+)</name>
        <dbReference type="ChEBI" id="CHEBI:18420"/>
    </cofactor>
    <text evidence="5">Divalent metal ions. Mg(2+) is the most effective.</text>
</comment>
<dbReference type="NCBIfam" id="TIGR01452">
    <property type="entry name" value="PGP_euk"/>
    <property type="match status" value="1"/>
</dbReference>
<dbReference type="PANTHER" id="PTHR19288">
    <property type="entry name" value="4-NITROPHENYLPHOSPHATASE-RELATED"/>
    <property type="match status" value="1"/>
</dbReference>
<dbReference type="Pfam" id="PF13242">
    <property type="entry name" value="Hydrolase_like"/>
    <property type="match status" value="1"/>
</dbReference>
<feature type="binding site" evidence="5">
    <location>
        <position position="27"/>
    </location>
    <ligand>
        <name>Mg(2+)</name>
        <dbReference type="ChEBI" id="CHEBI:18420"/>
    </ligand>
</feature>
<feature type="binding site" evidence="5">
    <location>
        <position position="249"/>
    </location>
    <ligand>
        <name>Mg(2+)</name>
        <dbReference type="ChEBI" id="CHEBI:18420"/>
    </ligand>
</feature>
<evidence type="ECO:0000256" key="3">
    <source>
        <dbReference type="PIRSR" id="PIRSR000915-1"/>
    </source>
</evidence>
<organism evidence="6 7">
    <name type="scientific">Nezara viridula</name>
    <name type="common">Southern green stink bug</name>
    <name type="synonym">Cimex viridulus</name>
    <dbReference type="NCBI Taxonomy" id="85310"/>
    <lineage>
        <taxon>Eukaryota</taxon>
        <taxon>Metazoa</taxon>
        <taxon>Ecdysozoa</taxon>
        <taxon>Arthropoda</taxon>
        <taxon>Hexapoda</taxon>
        <taxon>Insecta</taxon>
        <taxon>Pterygota</taxon>
        <taxon>Neoptera</taxon>
        <taxon>Paraneoptera</taxon>
        <taxon>Hemiptera</taxon>
        <taxon>Heteroptera</taxon>
        <taxon>Panheteroptera</taxon>
        <taxon>Pentatomomorpha</taxon>
        <taxon>Pentatomoidea</taxon>
        <taxon>Pentatomidae</taxon>
        <taxon>Pentatominae</taxon>
        <taxon>Nezara</taxon>
    </lineage>
</organism>
<dbReference type="OrthoDB" id="413953at2759"/>
<dbReference type="InterPro" id="IPR006349">
    <property type="entry name" value="PGP_euk"/>
</dbReference>
<proteinExistence type="inferred from homology"/>
<feature type="binding site" evidence="4">
    <location>
        <position position="224"/>
    </location>
    <ligand>
        <name>substrate</name>
    </ligand>
</feature>
<sequence>MASTNLMSLSDIEKKKFLESFDSFISDCDGVLWHGRKPVSGAQDVLKNLVSMGKRRFYFTNNSTLTRKQFIEKFNTLGFDAEEDEILSTAWLTAKYLKNINFSKKVYVIGGTAVKEELDAFGIENIGVGPDNYMPKNSSSFSLGNSNIELVPDVGAVVIGYDFFFSYPKLMKACSYLNNPECLFIATNKDEKFPAADGVIVPGAGAFVAALETCSERNAVVMGKPSPFAIDNVLIPSGLDSKRCLMIGDRCNTDIQFGNQRGMTTLLVETGVHKYSDLEKFKSSGMNHLIPSYYTSSVADLLEIMNL</sequence>
<keyword evidence="5" id="KW-0460">Magnesium</keyword>
<evidence type="ECO:0000256" key="5">
    <source>
        <dbReference type="PIRSR" id="PIRSR000915-3"/>
    </source>
</evidence>
<dbReference type="NCBIfam" id="TIGR01460">
    <property type="entry name" value="HAD-SF-IIA"/>
    <property type="match status" value="1"/>
</dbReference>
<dbReference type="AlphaFoldDB" id="A0A9P0E9S3"/>
<keyword evidence="1 2" id="KW-0378">Hydrolase</keyword>
<evidence type="ECO:0000256" key="1">
    <source>
        <dbReference type="ARBA" id="ARBA00022801"/>
    </source>
</evidence>
<dbReference type="GO" id="GO:0046872">
    <property type="term" value="F:metal ion binding"/>
    <property type="evidence" value="ECO:0007669"/>
    <property type="project" value="UniProtKB-KW"/>
</dbReference>
<dbReference type="InterPro" id="IPR006357">
    <property type="entry name" value="HAD-SF_hydro_IIA"/>
</dbReference>
<evidence type="ECO:0000256" key="2">
    <source>
        <dbReference type="PIRNR" id="PIRNR000915"/>
    </source>
</evidence>
<evidence type="ECO:0000313" key="7">
    <source>
        <dbReference type="Proteomes" id="UP001152798"/>
    </source>
</evidence>
<feature type="binding site" evidence="5">
    <location>
        <position position="29"/>
    </location>
    <ligand>
        <name>Mg(2+)</name>
        <dbReference type="ChEBI" id="CHEBI:18420"/>
    </ligand>
</feature>
<dbReference type="Proteomes" id="UP001152798">
    <property type="component" value="Chromosome 1"/>
</dbReference>
<protein>
    <recommendedName>
        <fullName evidence="8">Phosphoglycolate phosphatase</fullName>
    </recommendedName>
</protein>
<dbReference type="Pfam" id="PF13344">
    <property type="entry name" value="Hydrolase_6"/>
    <property type="match status" value="1"/>
</dbReference>
<keyword evidence="5" id="KW-0479">Metal-binding</keyword>
<dbReference type="SUPFAM" id="SSF56784">
    <property type="entry name" value="HAD-like"/>
    <property type="match status" value="1"/>
</dbReference>
<gene>
    <name evidence="6" type="ORF">NEZAVI_LOCUS1243</name>
</gene>
<evidence type="ECO:0000256" key="4">
    <source>
        <dbReference type="PIRSR" id="PIRSR000915-2"/>
    </source>
</evidence>
<comment type="similarity">
    <text evidence="2">Belongs to the HAD-like hydrolase superfamily.</text>
</comment>
<feature type="active site" description="Proton donor" evidence="3">
    <location>
        <position position="29"/>
    </location>
</feature>
<evidence type="ECO:0008006" key="8">
    <source>
        <dbReference type="Google" id="ProtNLM"/>
    </source>
</evidence>
<accession>A0A9P0E9S3</accession>
<reference evidence="6" key="1">
    <citation type="submission" date="2022-01" db="EMBL/GenBank/DDBJ databases">
        <authorList>
            <person name="King R."/>
        </authorList>
    </citation>
    <scope>NUCLEOTIDE SEQUENCE</scope>
</reference>
<dbReference type="InterPro" id="IPR023214">
    <property type="entry name" value="HAD_sf"/>
</dbReference>
<dbReference type="Gene3D" id="3.40.50.1000">
    <property type="entry name" value="HAD superfamily/HAD-like"/>
    <property type="match status" value="2"/>
</dbReference>
<dbReference type="EMBL" id="OV725077">
    <property type="protein sequence ID" value="CAH1389961.1"/>
    <property type="molecule type" value="Genomic_DNA"/>
</dbReference>
<dbReference type="PANTHER" id="PTHR19288:SF93">
    <property type="entry name" value="FI11325P-RELATED"/>
    <property type="match status" value="1"/>
</dbReference>
<keyword evidence="7" id="KW-1185">Reference proteome</keyword>
<feature type="active site" description="Proton donor" evidence="3">
    <location>
        <position position="27"/>
    </location>
</feature>